<dbReference type="GO" id="GO:0003899">
    <property type="term" value="F:DNA-directed RNA polymerase activity"/>
    <property type="evidence" value="ECO:0007669"/>
    <property type="project" value="InterPro"/>
</dbReference>
<feature type="binding site" evidence="9">
    <location>
        <position position="97"/>
    </location>
    <ligand>
        <name>Zn(2+)</name>
        <dbReference type="ChEBI" id="CHEBI:29105"/>
        <label>2</label>
    </ligand>
</feature>
<dbReference type="Pfam" id="PF01096">
    <property type="entry name" value="Zn_ribbon_TFIIS"/>
    <property type="match status" value="1"/>
</dbReference>
<dbReference type="PROSITE" id="PS51257">
    <property type="entry name" value="PROKAR_LIPOPROTEIN"/>
    <property type="match status" value="1"/>
</dbReference>
<evidence type="ECO:0000256" key="4">
    <source>
        <dbReference type="ARBA" id="ARBA00022771"/>
    </source>
</evidence>
<feature type="binding site" evidence="9">
    <location>
        <position position="122"/>
    </location>
    <ligand>
        <name>Zn(2+)</name>
        <dbReference type="ChEBI" id="CHEBI:29105"/>
        <label>2</label>
    </ligand>
</feature>
<evidence type="ECO:0000256" key="8">
    <source>
        <dbReference type="PIRNR" id="PIRNR005586"/>
    </source>
</evidence>
<dbReference type="EMBL" id="JAFNEN010000274">
    <property type="protein sequence ID" value="KAG8187333.1"/>
    <property type="molecule type" value="Genomic_DNA"/>
</dbReference>
<evidence type="ECO:0000256" key="3">
    <source>
        <dbReference type="ARBA" id="ARBA00022723"/>
    </source>
</evidence>
<dbReference type="PROSITE" id="PS00466">
    <property type="entry name" value="ZF_TFIIS_1"/>
    <property type="match status" value="1"/>
</dbReference>
<dbReference type="PIRSF" id="PIRSF005586">
    <property type="entry name" value="RNApol_RpoM"/>
    <property type="match status" value="1"/>
</dbReference>
<feature type="binding site" evidence="9">
    <location>
        <position position="94"/>
    </location>
    <ligand>
        <name>Zn(2+)</name>
        <dbReference type="ChEBI" id="CHEBI:29105"/>
        <label>2</label>
    </ligand>
</feature>
<comment type="subcellular location">
    <subcellularLocation>
        <location evidence="1">Nucleus</location>
        <location evidence="1">Nucleolus</location>
    </subcellularLocation>
</comment>
<evidence type="ECO:0000256" key="9">
    <source>
        <dbReference type="PIRSR" id="PIRSR005586-1"/>
    </source>
</evidence>
<dbReference type="InterPro" id="IPR001222">
    <property type="entry name" value="Znf_TFIIS"/>
</dbReference>
<feature type="domain" description="TFIIS-type" evidence="12">
    <location>
        <begin position="90"/>
        <end position="130"/>
    </location>
</feature>
<comment type="similarity">
    <text evidence="8">Belongs to the archaeal rpoM/eukaryotic RPA12/RPB9/RPC11 RNA polymerase family.</text>
</comment>
<keyword evidence="8" id="KW-0804">Transcription</keyword>
<evidence type="ECO:0000256" key="6">
    <source>
        <dbReference type="ARBA" id="ARBA00023242"/>
    </source>
</evidence>
<evidence type="ECO:0000259" key="12">
    <source>
        <dbReference type="PROSITE" id="PS51133"/>
    </source>
</evidence>
<feature type="binding site" evidence="9">
    <location>
        <position position="125"/>
    </location>
    <ligand>
        <name>Zn(2+)</name>
        <dbReference type="ChEBI" id="CHEBI:29105"/>
        <label>2</label>
    </ligand>
</feature>
<evidence type="ECO:0000256" key="2">
    <source>
        <dbReference type="ARBA" id="ARBA00022478"/>
    </source>
</evidence>
<reference evidence="13 14" key="1">
    <citation type="journal article" date="2022" name="Nat. Ecol. Evol.">
        <title>A masculinizing supergene underlies an exaggerated male reproductive morph in a spider.</title>
        <authorList>
            <person name="Hendrickx F."/>
            <person name="De Corte Z."/>
            <person name="Sonet G."/>
            <person name="Van Belleghem S.M."/>
            <person name="Kostlbacher S."/>
            <person name="Vangestel C."/>
        </authorList>
    </citation>
    <scope>NUCLEOTIDE SEQUENCE [LARGE SCALE GENOMIC DNA]</scope>
    <source>
        <strain evidence="13">W744_W776</strain>
    </source>
</reference>
<dbReference type="InterPro" id="IPR012164">
    <property type="entry name" value="Rpa12/Rpb9/Rpc10/TFS"/>
</dbReference>
<gene>
    <name evidence="13" type="ORF">JTE90_011696</name>
</gene>
<keyword evidence="3 9" id="KW-0479">Metal-binding</keyword>
<evidence type="ECO:0000313" key="13">
    <source>
        <dbReference type="EMBL" id="KAG8187333.1"/>
    </source>
</evidence>
<dbReference type="GO" id="GO:0005736">
    <property type="term" value="C:RNA polymerase I complex"/>
    <property type="evidence" value="ECO:0007669"/>
    <property type="project" value="TreeGrafter"/>
</dbReference>
<feature type="signal peptide" evidence="11">
    <location>
        <begin position="1"/>
        <end position="18"/>
    </location>
</feature>
<keyword evidence="2 8" id="KW-0240">DNA-directed RNA polymerase</keyword>
<accession>A0AAV6UU97</accession>
<feature type="binding site" evidence="9">
    <location>
        <position position="26"/>
    </location>
    <ligand>
        <name>Zn(2+)</name>
        <dbReference type="ChEBI" id="CHEBI:29105"/>
        <label>1</label>
    </ligand>
</feature>
<dbReference type="AlphaFoldDB" id="A0AAV6UU97"/>
<proteinExistence type="inferred from homology"/>
<dbReference type="CDD" id="cd10507">
    <property type="entry name" value="Zn-ribbon_RPA12"/>
    <property type="match status" value="1"/>
</dbReference>
<evidence type="ECO:0000313" key="14">
    <source>
        <dbReference type="Proteomes" id="UP000827092"/>
    </source>
</evidence>
<evidence type="ECO:0000256" key="11">
    <source>
        <dbReference type="SAM" id="SignalP"/>
    </source>
</evidence>
<evidence type="ECO:0000256" key="7">
    <source>
        <dbReference type="ARBA" id="ARBA00044497"/>
    </source>
</evidence>
<feature type="binding site" evidence="9">
    <location>
        <position position="29"/>
    </location>
    <ligand>
        <name>Zn(2+)</name>
        <dbReference type="ChEBI" id="CHEBI:29105"/>
        <label>1</label>
    </ligand>
</feature>
<feature type="binding site" evidence="9">
    <location>
        <position position="44"/>
    </location>
    <ligand>
        <name>Zn(2+)</name>
        <dbReference type="ChEBI" id="CHEBI:29105"/>
        <label>1</label>
    </ligand>
</feature>
<dbReference type="SMART" id="SM00440">
    <property type="entry name" value="ZnF_C2C2"/>
    <property type="match status" value="1"/>
</dbReference>
<dbReference type="Gene3D" id="2.20.25.10">
    <property type="match status" value="1"/>
</dbReference>
<dbReference type="PROSITE" id="PS51133">
    <property type="entry name" value="ZF_TFIIS_2"/>
    <property type="match status" value="1"/>
</dbReference>
<dbReference type="PANTHER" id="PTHR11239:SF14">
    <property type="entry name" value="DNA-DIRECTED RNA POLYMERASE I SUBUNIT RPA12"/>
    <property type="match status" value="1"/>
</dbReference>
<feature type="zinc finger region" description="C4-type" evidence="10">
    <location>
        <begin position="26"/>
        <end position="47"/>
    </location>
</feature>
<comment type="function">
    <text evidence="7">Core component of RNA polymerase I (Pol I), a DNA-dependent RNA polymerase which synthesizes ribosomal RNA precursors using the four ribonucleoside triphosphates as substrates. Can mediate Pol I proofreading of the nascent RNA transcript. Anchors into the Pol I active site to monitor transcription fidelity and cleave mis-incorporated 5'-ribonucleotides.</text>
</comment>
<keyword evidence="14" id="KW-1185">Reference proteome</keyword>
<evidence type="ECO:0000256" key="10">
    <source>
        <dbReference type="PIRSR" id="PIRSR005586-2"/>
    </source>
</evidence>
<keyword evidence="11" id="KW-0732">Signal</keyword>
<keyword evidence="6 8" id="KW-0539">Nucleus</keyword>
<dbReference type="InterPro" id="IPR034004">
    <property type="entry name" value="Zn_ribbon_RPA12_C"/>
</dbReference>
<name>A0AAV6UU97_9ARAC</name>
<keyword evidence="4 10" id="KW-0863">Zinc-finger</keyword>
<dbReference type="PANTHER" id="PTHR11239">
    <property type="entry name" value="DNA-DIRECTED RNA POLYMERASE"/>
    <property type="match status" value="1"/>
</dbReference>
<protein>
    <recommendedName>
        <fullName evidence="8">DNA-directed RNA polymerase subunit</fullName>
    </recommendedName>
</protein>
<sequence length="133" mass="14996">MLFMLKTVHWITTMASSCFECDPDFCPECGTILPLPGSEDTVTCRACKFKVPVSVFDGLTTEYEIKYNNRAKYKKMKEMVGAKADEGPTVDRECSKCGHPEMTYATLQTRSADEGQTVFFSCPKCKFQEKENS</sequence>
<comment type="function">
    <text evidence="8">DNA-dependent RNA polymerase catalyzes the transcription of DNA into RNA using the four ribonucleoside triphosphates as substrates.</text>
</comment>
<evidence type="ECO:0000256" key="5">
    <source>
        <dbReference type="ARBA" id="ARBA00022833"/>
    </source>
</evidence>
<feature type="chain" id="PRO_5043921981" description="DNA-directed RNA polymerase subunit" evidence="11">
    <location>
        <begin position="19"/>
        <end position="133"/>
    </location>
</feature>
<feature type="binding site" evidence="9">
    <location>
        <position position="47"/>
    </location>
    <ligand>
        <name>Zn(2+)</name>
        <dbReference type="ChEBI" id="CHEBI:29105"/>
        <label>1</label>
    </ligand>
</feature>
<dbReference type="Proteomes" id="UP000827092">
    <property type="component" value="Unassembled WGS sequence"/>
</dbReference>
<organism evidence="13 14">
    <name type="scientific">Oedothorax gibbosus</name>
    <dbReference type="NCBI Taxonomy" id="931172"/>
    <lineage>
        <taxon>Eukaryota</taxon>
        <taxon>Metazoa</taxon>
        <taxon>Ecdysozoa</taxon>
        <taxon>Arthropoda</taxon>
        <taxon>Chelicerata</taxon>
        <taxon>Arachnida</taxon>
        <taxon>Araneae</taxon>
        <taxon>Araneomorphae</taxon>
        <taxon>Entelegynae</taxon>
        <taxon>Araneoidea</taxon>
        <taxon>Linyphiidae</taxon>
        <taxon>Erigoninae</taxon>
        <taxon>Oedothorax</taxon>
    </lineage>
</organism>
<comment type="caution">
    <text evidence="13">The sequence shown here is derived from an EMBL/GenBank/DDBJ whole genome shotgun (WGS) entry which is preliminary data.</text>
</comment>
<dbReference type="GO" id="GO:0003676">
    <property type="term" value="F:nucleic acid binding"/>
    <property type="evidence" value="ECO:0007669"/>
    <property type="project" value="InterPro"/>
</dbReference>
<keyword evidence="5 9" id="KW-0862">Zinc</keyword>
<evidence type="ECO:0000256" key="1">
    <source>
        <dbReference type="ARBA" id="ARBA00004604"/>
    </source>
</evidence>
<dbReference type="SUPFAM" id="SSF57783">
    <property type="entry name" value="Zinc beta-ribbon"/>
    <property type="match status" value="1"/>
</dbReference>
<dbReference type="GO" id="GO:0006363">
    <property type="term" value="P:termination of RNA polymerase I transcription"/>
    <property type="evidence" value="ECO:0007669"/>
    <property type="project" value="TreeGrafter"/>
</dbReference>
<dbReference type="GO" id="GO:0008270">
    <property type="term" value="F:zinc ion binding"/>
    <property type="evidence" value="ECO:0007669"/>
    <property type="project" value="UniProtKB-KW"/>
</dbReference>